<evidence type="ECO:0000313" key="2">
    <source>
        <dbReference type="EMBL" id="GHE13711.1"/>
    </source>
</evidence>
<accession>A0A919D769</accession>
<proteinExistence type="predicted"/>
<evidence type="ECO:0000313" key="3">
    <source>
        <dbReference type="Proteomes" id="UP000655443"/>
    </source>
</evidence>
<evidence type="ECO:0000259" key="1">
    <source>
        <dbReference type="PROSITE" id="PS51819"/>
    </source>
</evidence>
<organism evidence="2 3">
    <name type="scientific">Streptomyces alanosinicus</name>
    <dbReference type="NCBI Taxonomy" id="68171"/>
    <lineage>
        <taxon>Bacteria</taxon>
        <taxon>Bacillati</taxon>
        <taxon>Actinomycetota</taxon>
        <taxon>Actinomycetes</taxon>
        <taxon>Kitasatosporales</taxon>
        <taxon>Streptomycetaceae</taxon>
        <taxon>Streptomyces</taxon>
    </lineage>
</organism>
<dbReference type="AlphaFoldDB" id="A0A919D769"/>
<reference evidence="2" key="1">
    <citation type="journal article" date="2014" name="Int. J. Syst. Evol. Microbiol.">
        <title>Complete genome sequence of Corynebacterium casei LMG S-19264T (=DSM 44701T), isolated from a smear-ripened cheese.</title>
        <authorList>
            <consortium name="US DOE Joint Genome Institute (JGI-PGF)"/>
            <person name="Walter F."/>
            <person name="Albersmeier A."/>
            <person name="Kalinowski J."/>
            <person name="Ruckert C."/>
        </authorList>
    </citation>
    <scope>NUCLEOTIDE SEQUENCE</scope>
    <source>
        <strain evidence="2">JCM 4714</strain>
    </source>
</reference>
<dbReference type="SUPFAM" id="SSF54593">
    <property type="entry name" value="Glyoxalase/Bleomycin resistance protein/Dihydroxybiphenyl dioxygenase"/>
    <property type="match status" value="1"/>
</dbReference>
<dbReference type="EMBL" id="BMVG01000043">
    <property type="protein sequence ID" value="GHE13711.1"/>
    <property type="molecule type" value="Genomic_DNA"/>
</dbReference>
<dbReference type="Pfam" id="PF00903">
    <property type="entry name" value="Glyoxalase"/>
    <property type="match status" value="1"/>
</dbReference>
<dbReference type="InterPro" id="IPR029068">
    <property type="entry name" value="Glyas_Bleomycin-R_OHBP_Dase"/>
</dbReference>
<keyword evidence="3" id="KW-1185">Reference proteome</keyword>
<reference evidence="2" key="2">
    <citation type="submission" date="2020-09" db="EMBL/GenBank/DDBJ databases">
        <authorList>
            <person name="Sun Q."/>
            <person name="Ohkuma M."/>
        </authorList>
    </citation>
    <scope>NUCLEOTIDE SEQUENCE</scope>
    <source>
        <strain evidence="2">JCM 4714</strain>
    </source>
</reference>
<protein>
    <recommendedName>
        <fullName evidence="1">VOC domain-containing protein</fullName>
    </recommendedName>
</protein>
<gene>
    <name evidence="2" type="ORF">GCM10010339_81570</name>
</gene>
<sequence>MRCGARDLAGGRSLGAPAVVAPVNVTASAVVLHVDDAAASSAFFTTHLHFREVVSGEDYICLGRDDAAVDIVLLQRSAEAPPGDRPDPKDVTVSFTVTSIATEYDRLRREGAPITTELRQQPWGDWELQLTDLNGVVVELVEWAPPAGA</sequence>
<name>A0A919D769_9ACTN</name>
<dbReference type="Proteomes" id="UP000655443">
    <property type="component" value="Unassembled WGS sequence"/>
</dbReference>
<dbReference type="InterPro" id="IPR004360">
    <property type="entry name" value="Glyas_Fos-R_dOase_dom"/>
</dbReference>
<feature type="domain" description="VOC" evidence="1">
    <location>
        <begin position="26"/>
        <end position="143"/>
    </location>
</feature>
<dbReference type="InterPro" id="IPR037523">
    <property type="entry name" value="VOC_core"/>
</dbReference>
<dbReference type="PROSITE" id="PS51819">
    <property type="entry name" value="VOC"/>
    <property type="match status" value="1"/>
</dbReference>
<comment type="caution">
    <text evidence="2">The sequence shown here is derived from an EMBL/GenBank/DDBJ whole genome shotgun (WGS) entry which is preliminary data.</text>
</comment>
<dbReference type="Gene3D" id="3.10.180.10">
    <property type="entry name" value="2,3-Dihydroxybiphenyl 1,2-Dioxygenase, domain 1"/>
    <property type="match status" value="1"/>
</dbReference>